<dbReference type="PANTHER" id="PTHR11954:SF6">
    <property type="entry name" value="MACROPHAGE MIGRATION INHIBITORY FACTOR"/>
    <property type="match status" value="1"/>
</dbReference>
<gene>
    <name evidence="14" type="primary">Mif_1</name>
    <name evidence="14" type="ORF">LANLUD_R03009</name>
</gene>
<evidence type="ECO:0000256" key="9">
    <source>
        <dbReference type="ARBA" id="ARBA00039086"/>
    </source>
</evidence>
<reference evidence="14 15" key="1">
    <citation type="submission" date="2019-09" db="EMBL/GenBank/DDBJ databases">
        <title>Bird 10,000 Genomes (B10K) Project - Family phase.</title>
        <authorList>
            <person name="Zhang G."/>
        </authorList>
    </citation>
    <scope>NUCLEOTIDE SEQUENCE [LARGE SCALE GENOMIC DNA]</scope>
    <source>
        <strain evidence="14">B10K-DU-001-65</strain>
        <tissue evidence="14">Muscle</tissue>
    </source>
</reference>
<dbReference type="GO" id="GO:0004167">
    <property type="term" value="F:dopachrome isomerase activity"/>
    <property type="evidence" value="ECO:0007669"/>
    <property type="project" value="UniProtKB-EC"/>
</dbReference>
<dbReference type="EMBL" id="VYXG01005286">
    <property type="protein sequence ID" value="NWT83430.1"/>
    <property type="molecule type" value="Genomic_DNA"/>
</dbReference>
<name>A0A7K5RWW1_LANLU</name>
<evidence type="ECO:0000256" key="12">
    <source>
        <dbReference type="ARBA" id="ARBA00041912"/>
    </source>
</evidence>
<dbReference type="InterPro" id="IPR019829">
    <property type="entry name" value="Macrophage_inhib_fac_CS"/>
</dbReference>
<keyword evidence="4" id="KW-0964">Secreted</keyword>
<protein>
    <recommendedName>
        <fullName evidence="10">Macrophage migration inhibitory factor</fullName>
        <ecNumber evidence="9">5.3.2.1</ecNumber>
        <ecNumber evidence="8">5.3.3.12</ecNumber>
    </recommendedName>
    <alternativeName>
        <fullName evidence="13">L-dopachrome isomerase</fullName>
    </alternativeName>
    <alternativeName>
        <fullName evidence="11">L-dopachrome tautomerase</fullName>
    </alternativeName>
    <alternativeName>
        <fullName evidence="12">Phenylpyruvate tautomerase</fullName>
    </alternativeName>
</protein>
<comment type="catalytic activity">
    <reaction evidence="6">
        <text>3-phenylpyruvate = enol-phenylpyruvate</text>
        <dbReference type="Rhea" id="RHEA:17097"/>
        <dbReference type="ChEBI" id="CHEBI:16815"/>
        <dbReference type="ChEBI" id="CHEBI:18005"/>
        <dbReference type="EC" id="5.3.2.1"/>
    </reaction>
</comment>
<evidence type="ECO:0000256" key="5">
    <source>
        <dbReference type="ARBA" id="ARBA00023235"/>
    </source>
</evidence>
<dbReference type="GO" id="GO:0005615">
    <property type="term" value="C:extracellular space"/>
    <property type="evidence" value="ECO:0007669"/>
    <property type="project" value="UniProtKB-KW"/>
</dbReference>
<dbReference type="PROSITE" id="PS01158">
    <property type="entry name" value="MIF"/>
    <property type="match status" value="1"/>
</dbReference>
<dbReference type="InterPro" id="IPR001398">
    <property type="entry name" value="Macrophage_inhib_fac"/>
</dbReference>
<comment type="catalytic activity">
    <reaction evidence="7">
        <text>L-dopachrome = 5,6-dihydroxyindole-2-carboxylate</text>
        <dbReference type="Rhea" id="RHEA:13041"/>
        <dbReference type="ChEBI" id="CHEBI:16875"/>
        <dbReference type="ChEBI" id="CHEBI:57509"/>
        <dbReference type="EC" id="5.3.3.12"/>
    </reaction>
</comment>
<keyword evidence="3" id="KW-0202">Cytokine</keyword>
<dbReference type="Proteomes" id="UP000547499">
    <property type="component" value="Unassembled WGS sequence"/>
</dbReference>
<evidence type="ECO:0000256" key="3">
    <source>
        <dbReference type="ARBA" id="ARBA00022514"/>
    </source>
</evidence>
<dbReference type="InterPro" id="IPR014347">
    <property type="entry name" value="Tautomerase/MIF_sf"/>
</dbReference>
<accession>A0A7K5RWW1</accession>
<feature type="non-terminal residue" evidence="14">
    <location>
        <position position="1"/>
    </location>
</feature>
<dbReference type="Gene3D" id="3.30.429.10">
    <property type="entry name" value="Macrophage Migration Inhibitory Factor"/>
    <property type="match status" value="1"/>
</dbReference>
<evidence type="ECO:0000256" key="7">
    <source>
        <dbReference type="ARBA" id="ARBA00036823"/>
    </source>
</evidence>
<evidence type="ECO:0000256" key="6">
    <source>
        <dbReference type="ARBA" id="ARBA00036735"/>
    </source>
</evidence>
<dbReference type="PANTHER" id="PTHR11954">
    <property type="entry name" value="D-DOPACHROME DECARBOXYLASE"/>
    <property type="match status" value="1"/>
</dbReference>
<evidence type="ECO:0000256" key="10">
    <source>
        <dbReference type="ARBA" id="ARBA00039619"/>
    </source>
</evidence>
<evidence type="ECO:0000256" key="11">
    <source>
        <dbReference type="ARBA" id="ARBA00041631"/>
    </source>
</evidence>
<comment type="caution">
    <text evidence="14">The sequence shown here is derived from an EMBL/GenBank/DDBJ whole genome shotgun (WGS) entry which is preliminary data.</text>
</comment>
<dbReference type="SUPFAM" id="SSF55331">
    <property type="entry name" value="Tautomerase/MIF"/>
    <property type="match status" value="1"/>
</dbReference>
<dbReference type="EC" id="5.3.3.12" evidence="8"/>
<evidence type="ECO:0000313" key="14">
    <source>
        <dbReference type="EMBL" id="NWT83430.1"/>
    </source>
</evidence>
<evidence type="ECO:0000313" key="15">
    <source>
        <dbReference type="Proteomes" id="UP000547499"/>
    </source>
</evidence>
<comment type="subcellular location">
    <subcellularLocation>
        <location evidence="1">Secreted</location>
    </subcellularLocation>
</comment>
<evidence type="ECO:0000256" key="4">
    <source>
        <dbReference type="ARBA" id="ARBA00022525"/>
    </source>
</evidence>
<evidence type="ECO:0000256" key="2">
    <source>
        <dbReference type="ARBA" id="ARBA00005851"/>
    </source>
</evidence>
<evidence type="ECO:0000256" key="1">
    <source>
        <dbReference type="ARBA" id="ARBA00004613"/>
    </source>
</evidence>
<evidence type="ECO:0000256" key="13">
    <source>
        <dbReference type="ARBA" id="ARBA00042730"/>
    </source>
</evidence>
<keyword evidence="5" id="KW-0413">Isomerase</keyword>
<evidence type="ECO:0000256" key="8">
    <source>
        <dbReference type="ARBA" id="ARBA00038932"/>
    </source>
</evidence>
<comment type="similarity">
    <text evidence="2">Belongs to the MIF family.</text>
</comment>
<dbReference type="GO" id="GO:0050178">
    <property type="term" value="F:phenylpyruvate tautomerase activity"/>
    <property type="evidence" value="ECO:0007669"/>
    <property type="project" value="UniProtKB-EC"/>
</dbReference>
<organism evidence="14 15">
    <name type="scientific">Lanius ludovicianus</name>
    <name type="common">Loggerhead shrike</name>
    <dbReference type="NCBI Taxonomy" id="28713"/>
    <lineage>
        <taxon>Eukaryota</taxon>
        <taxon>Metazoa</taxon>
        <taxon>Chordata</taxon>
        <taxon>Craniata</taxon>
        <taxon>Vertebrata</taxon>
        <taxon>Euteleostomi</taxon>
        <taxon>Archelosauria</taxon>
        <taxon>Archosauria</taxon>
        <taxon>Dinosauria</taxon>
        <taxon>Saurischia</taxon>
        <taxon>Theropoda</taxon>
        <taxon>Coelurosauria</taxon>
        <taxon>Aves</taxon>
        <taxon>Neognathae</taxon>
        <taxon>Neoaves</taxon>
        <taxon>Telluraves</taxon>
        <taxon>Australaves</taxon>
        <taxon>Passeriformes</taxon>
        <taxon>Corvoidea</taxon>
        <taxon>Laniidae</taxon>
        <taxon>Lanius</taxon>
    </lineage>
</organism>
<dbReference type="Pfam" id="PF01187">
    <property type="entry name" value="MIF"/>
    <property type="match status" value="1"/>
</dbReference>
<dbReference type="EC" id="5.3.2.1" evidence="9"/>
<dbReference type="GO" id="GO:0005125">
    <property type="term" value="F:cytokine activity"/>
    <property type="evidence" value="ECO:0007669"/>
    <property type="project" value="UniProtKB-KW"/>
</dbReference>
<keyword evidence="15" id="KW-1185">Reference proteome</keyword>
<proteinExistence type="inferred from homology"/>
<feature type="non-terminal residue" evidence="14">
    <location>
        <position position="80"/>
    </location>
</feature>
<sequence>QYVAIQISPNQMMIFGGSTDPCAMCFLYSIGKIGEQENKVYSNLLCDLLIKQLKIPSDRFFISIFDISPGNVGWNNTTFA</sequence>
<dbReference type="AlphaFoldDB" id="A0A7K5RWW1"/>